<dbReference type="RefSeq" id="WP_036626060.1">
    <property type="nucleotide sequence ID" value="NZ_BGML01000012.1"/>
</dbReference>
<name>A0A090Z8G4_PAEMA</name>
<dbReference type="AlphaFoldDB" id="A0A090Z8G4"/>
<keyword evidence="1" id="KW-0812">Transmembrane</keyword>
<evidence type="ECO:0000313" key="4">
    <source>
        <dbReference type="Proteomes" id="UP000029278"/>
    </source>
</evidence>
<proteinExistence type="predicted"/>
<dbReference type="Pfam" id="PF12730">
    <property type="entry name" value="ABC2_membrane_4"/>
    <property type="match status" value="1"/>
</dbReference>
<dbReference type="EMBL" id="JMQA01000037">
    <property type="protein sequence ID" value="KFN06510.1"/>
    <property type="molecule type" value="Genomic_DNA"/>
</dbReference>
<feature type="transmembrane region" description="Helical" evidence="1">
    <location>
        <begin position="17"/>
        <end position="37"/>
    </location>
</feature>
<dbReference type="HOGENOM" id="CLU_086622_5_0_9"/>
<dbReference type="Proteomes" id="UP000029278">
    <property type="component" value="Unassembled WGS sequence"/>
</dbReference>
<evidence type="ECO:0000313" key="3">
    <source>
        <dbReference type="EMBL" id="MUG24979.1"/>
    </source>
</evidence>
<dbReference type="STRING" id="44252.DJ90_4108"/>
<keyword evidence="1" id="KW-0472">Membrane</keyword>
<reference evidence="3 5" key="2">
    <citation type="submission" date="2019-11" db="EMBL/GenBank/DDBJ databases">
        <title>Draft genome sequences of five Paenibacillus species of dairy origin.</title>
        <authorList>
            <person name="Olajide A.M."/>
            <person name="Chen S."/>
            <person name="Lapointe G."/>
        </authorList>
    </citation>
    <scope>NUCLEOTIDE SEQUENCE [LARGE SCALE GENOMIC DNA]</scope>
    <source>
        <strain evidence="3 5">3CT49</strain>
    </source>
</reference>
<organism evidence="2 4">
    <name type="scientific">Paenibacillus macerans</name>
    <name type="common">Bacillus macerans</name>
    <dbReference type="NCBI Taxonomy" id="44252"/>
    <lineage>
        <taxon>Bacteria</taxon>
        <taxon>Bacillati</taxon>
        <taxon>Bacillota</taxon>
        <taxon>Bacilli</taxon>
        <taxon>Bacillales</taxon>
        <taxon>Paenibacillaceae</taxon>
        <taxon>Paenibacillus</taxon>
    </lineage>
</organism>
<feature type="transmembrane region" description="Helical" evidence="1">
    <location>
        <begin position="105"/>
        <end position="129"/>
    </location>
</feature>
<dbReference type="CDD" id="cd21809">
    <property type="entry name" value="ABC-2_lan_permease-like"/>
    <property type="match status" value="1"/>
</dbReference>
<evidence type="ECO:0000256" key="1">
    <source>
        <dbReference type="SAM" id="Phobius"/>
    </source>
</evidence>
<dbReference type="PATRIC" id="fig|44252.3.peg.4082"/>
<dbReference type="OrthoDB" id="9781996at2"/>
<sequence>MIRSIGAEWLKLRRGRIWITMTVLPVLSLSIGCFNYYSNQEILNQAWYSLWTQVSLFYGEFFFPVLIAICCAYMCRLEHVNRNWNLVHTAPVSAASIYFGKLSAVAVLIFGVQTLFTALYILAGLLLSLPLADLPAELAGWALRGWIAAISIASMQLFFSFRIRSFALPVGISICCSMLGLGLYILNMRFFFPFSLLTTGMGVLDQNGLTGPENGLFVFINAVYISVFSAMAIHRLRTADVVTA</sequence>
<reference evidence="2 4" key="1">
    <citation type="submission" date="2014-04" db="EMBL/GenBank/DDBJ databases">
        <authorList>
            <person name="Bishop-Lilly K.A."/>
            <person name="Broomall S.M."/>
            <person name="Chain P.S."/>
            <person name="Chertkov O."/>
            <person name="Coyne S.R."/>
            <person name="Daligault H.E."/>
            <person name="Davenport K.W."/>
            <person name="Erkkila T."/>
            <person name="Frey K.G."/>
            <person name="Gibbons H.S."/>
            <person name="Gu W."/>
            <person name="Jaissle J."/>
            <person name="Johnson S.L."/>
            <person name="Koroleva G.I."/>
            <person name="Ladner J.T."/>
            <person name="Lo C.-C."/>
            <person name="Minogue T.D."/>
            <person name="Munk C."/>
            <person name="Palacios G.F."/>
            <person name="Redden C.L."/>
            <person name="Rosenzweig C.N."/>
            <person name="Scholz M.B."/>
            <person name="Teshima H."/>
            <person name="Xu Y."/>
        </authorList>
    </citation>
    <scope>NUCLEOTIDE SEQUENCE [LARGE SCALE GENOMIC DNA]</scope>
    <source>
        <strain evidence="2 4">8244</strain>
    </source>
</reference>
<keyword evidence="1" id="KW-1133">Transmembrane helix</keyword>
<feature type="transmembrane region" description="Helical" evidence="1">
    <location>
        <begin position="166"/>
        <end position="186"/>
    </location>
</feature>
<dbReference type="PROSITE" id="PS51257">
    <property type="entry name" value="PROKAR_LIPOPROTEIN"/>
    <property type="match status" value="1"/>
</dbReference>
<keyword evidence="4" id="KW-1185">Reference proteome</keyword>
<accession>A0A090Z8G4</accession>
<dbReference type="GeneID" id="77009501"/>
<dbReference type="Proteomes" id="UP000442469">
    <property type="component" value="Unassembled WGS sequence"/>
</dbReference>
<feature type="transmembrane region" description="Helical" evidence="1">
    <location>
        <begin position="57"/>
        <end position="75"/>
    </location>
</feature>
<evidence type="ECO:0000313" key="2">
    <source>
        <dbReference type="EMBL" id="KFN06510.1"/>
    </source>
</evidence>
<dbReference type="EMBL" id="WNZZ01000020">
    <property type="protein sequence ID" value="MUG24979.1"/>
    <property type="molecule type" value="Genomic_DNA"/>
</dbReference>
<protein>
    <submittedName>
        <fullName evidence="2">ABC-2 transporter family protein</fullName>
    </submittedName>
    <submittedName>
        <fullName evidence="3">Multidrug ABC transporter permease</fullName>
    </submittedName>
</protein>
<evidence type="ECO:0000313" key="5">
    <source>
        <dbReference type="Proteomes" id="UP000442469"/>
    </source>
</evidence>
<comment type="caution">
    <text evidence="2">The sequence shown here is derived from an EMBL/GenBank/DDBJ whole genome shotgun (WGS) entry which is preliminary data.</text>
</comment>
<gene>
    <name evidence="2" type="ORF">DJ90_4108</name>
    <name evidence="3" type="ORF">GNQ08_21680</name>
</gene>
<feature type="transmembrane region" description="Helical" evidence="1">
    <location>
        <begin position="215"/>
        <end position="233"/>
    </location>
</feature>
<feature type="transmembrane region" description="Helical" evidence="1">
    <location>
        <begin position="141"/>
        <end position="159"/>
    </location>
</feature>